<dbReference type="AlphaFoldDB" id="A0ABD1WJF9"/>
<reference evidence="2" key="1">
    <citation type="submission" date="2024-07" db="EMBL/GenBank/DDBJ databases">
        <title>Two chromosome-level genome assemblies of Korean endemic species Abeliophyllum distichum and Forsythia ovata (Oleaceae).</title>
        <authorList>
            <person name="Jang H."/>
        </authorList>
    </citation>
    <scope>NUCLEOTIDE SEQUENCE [LARGE SCALE GENOMIC DNA]</scope>
</reference>
<comment type="caution">
    <text evidence="1">The sequence shown here is derived from an EMBL/GenBank/DDBJ whole genome shotgun (WGS) entry which is preliminary data.</text>
</comment>
<evidence type="ECO:0000313" key="1">
    <source>
        <dbReference type="EMBL" id="KAL2549826.1"/>
    </source>
</evidence>
<protein>
    <submittedName>
        <fullName evidence="1">Uncharacterized protein</fullName>
    </submittedName>
</protein>
<organism evidence="1 2">
    <name type="scientific">Forsythia ovata</name>
    <dbReference type="NCBI Taxonomy" id="205694"/>
    <lineage>
        <taxon>Eukaryota</taxon>
        <taxon>Viridiplantae</taxon>
        <taxon>Streptophyta</taxon>
        <taxon>Embryophyta</taxon>
        <taxon>Tracheophyta</taxon>
        <taxon>Spermatophyta</taxon>
        <taxon>Magnoliopsida</taxon>
        <taxon>eudicotyledons</taxon>
        <taxon>Gunneridae</taxon>
        <taxon>Pentapetalae</taxon>
        <taxon>asterids</taxon>
        <taxon>lamiids</taxon>
        <taxon>Lamiales</taxon>
        <taxon>Oleaceae</taxon>
        <taxon>Forsythieae</taxon>
        <taxon>Forsythia</taxon>
    </lineage>
</organism>
<dbReference type="EMBL" id="JBFOLJ010000003">
    <property type="protein sequence ID" value="KAL2549826.1"/>
    <property type="molecule type" value="Genomic_DNA"/>
</dbReference>
<proteinExistence type="predicted"/>
<sequence>MCSIREAKCSILGKIKKTHEGILPVESHAPTVPQTRARMGNPFRFYSYGVHGHHQSKCLENNHKWLLAKDIENGTYEDQSVFSCCSRIWGGKLRYWRVILSLC</sequence>
<gene>
    <name evidence="1" type="ORF">Fot_11356</name>
</gene>
<name>A0ABD1WJF9_9LAMI</name>
<dbReference type="Proteomes" id="UP001604277">
    <property type="component" value="Unassembled WGS sequence"/>
</dbReference>
<evidence type="ECO:0000313" key="2">
    <source>
        <dbReference type="Proteomes" id="UP001604277"/>
    </source>
</evidence>
<keyword evidence="2" id="KW-1185">Reference proteome</keyword>
<accession>A0ABD1WJF9</accession>